<reference evidence="3" key="1">
    <citation type="submission" date="2018-05" db="EMBL/GenBank/DDBJ databases">
        <title>Pseudarcicella sp. HME7025 Genome sequencing and assembly.</title>
        <authorList>
            <person name="Kim H."/>
            <person name="Kang H."/>
            <person name="Joh K."/>
        </authorList>
    </citation>
    <scope>NUCLEOTIDE SEQUENCE [LARGE SCALE GENOMIC DNA]</scope>
    <source>
        <strain evidence="3">HME7025</strain>
    </source>
</reference>
<accession>A0A2S2DYC3</accession>
<sequence length="511" mass="56019">MKKYIYYFITLICFGFLQSCEKTASEALLSPYVPTNIDENAGNWKTFVLSSPTEVSLAAPAASNDPNYLKEIDSLKNIVAPNLTNEQRQIVAYWGAGAVYRWNEIARELAARYNSAPAANAEGKYPVPDATNPLADPKFPFANPPYASRALAYLSVAQFDALVSAWKYKYQYNRQSPGVVDKAIKPLLPVNTLPSYPSEDAVVGQASYVILLAMFPGEGPFLKSKLEECKNARLWAGMNVSSDLNAGVSLGGAVAAKVMVRARADGMGAANNQAATPDMIARSKSLGFTTVWTSQESPARPPMLPTFGNVKTWNFDRATMEAIRPTIPYIEGSAEFKKDFEELQTIDKNQTREQAAIANFWADGPGTYTPPGHWHRYGANAGFEAKYSEVRMARMLAYLGTAEMDAGIGCWDTKFYYYSPRPQQYGLKTSVGLPNFPSYTSGHSTFSAAGAEVLSAFFPEKASTFNSYAQQASDSRVYGLIHWRIDCSMGLKHGKVIGQYAVKRASQDGAL</sequence>
<dbReference type="AlphaFoldDB" id="A0A2S2DYC3"/>
<dbReference type="PROSITE" id="PS51257">
    <property type="entry name" value="PROKAR_LIPOPROTEIN"/>
    <property type="match status" value="1"/>
</dbReference>
<evidence type="ECO:0000259" key="1">
    <source>
        <dbReference type="Pfam" id="PF01569"/>
    </source>
</evidence>
<keyword evidence="3" id="KW-1185">Reference proteome</keyword>
<dbReference type="InterPro" id="IPR052559">
    <property type="entry name" value="V-haloperoxidase"/>
</dbReference>
<dbReference type="Gene3D" id="1.10.606.10">
    <property type="entry name" value="Vanadium-containing Chloroperoxidase, domain 2"/>
    <property type="match status" value="1"/>
</dbReference>
<dbReference type="RefSeq" id="WP_109324652.1">
    <property type="nucleotide sequence ID" value="NZ_CP029346.1"/>
</dbReference>
<dbReference type="Pfam" id="PF01569">
    <property type="entry name" value="PAP2"/>
    <property type="match status" value="1"/>
</dbReference>
<dbReference type="InterPro" id="IPR000326">
    <property type="entry name" value="PAP2/HPO"/>
</dbReference>
<name>A0A2S2DYC3_9BACT</name>
<dbReference type="InterPro" id="IPR016119">
    <property type="entry name" value="Br/Cl_peroxidase_C"/>
</dbReference>
<dbReference type="EMBL" id="CP029346">
    <property type="protein sequence ID" value="AWL10404.1"/>
    <property type="molecule type" value="Genomic_DNA"/>
</dbReference>
<dbReference type="PANTHER" id="PTHR34599">
    <property type="entry name" value="PEROXIDASE-RELATED"/>
    <property type="match status" value="1"/>
</dbReference>
<organism evidence="2 3">
    <name type="scientific">Aquirufa nivalisilvae</name>
    <dbReference type="NCBI Taxonomy" id="2516557"/>
    <lineage>
        <taxon>Bacteria</taxon>
        <taxon>Pseudomonadati</taxon>
        <taxon>Bacteroidota</taxon>
        <taxon>Cytophagia</taxon>
        <taxon>Cytophagales</taxon>
        <taxon>Flectobacillaceae</taxon>
        <taxon>Aquirufa</taxon>
    </lineage>
</organism>
<feature type="domain" description="Phosphatidic acid phosphatase type 2/haloperoxidase" evidence="1">
    <location>
        <begin position="410"/>
        <end position="498"/>
    </location>
</feature>
<dbReference type="GO" id="GO:0004601">
    <property type="term" value="F:peroxidase activity"/>
    <property type="evidence" value="ECO:0007669"/>
    <property type="project" value="InterPro"/>
</dbReference>
<proteinExistence type="predicted"/>
<dbReference type="KEGG" id="psez:HME7025_02564"/>
<dbReference type="InterPro" id="IPR036938">
    <property type="entry name" value="PAP2/HPO_sf"/>
</dbReference>
<evidence type="ECO:0000313" key="3">
    <source>
        <dbReference type="Proteomes" id="UP000245468"/>
    </source>
</evidence>
<dbReference type="PANTHER" id="PTHR34599:SF1">
    <property type="entry name" value="PHOSPHATIDIC ACID PHOSPHATASE TYPE 2_HALOPEROXIDASE DOMAIN-CONTAINING PROTEIN"/>
    <property type="match status" value="1"/>
</dbReference>
<dbReference type="SUPFAM" id="SSF48317">
    <property type="entry name" value="Acid phosphatase/Vanadium-dependent haloperoxidase"/>
    <property type="match status" value="2"/>
</dbReference>
<evidence type="ECO:0000313" key="2">
    <source>
        <dbReference type="EMBL" id="AWL10404.1"/>
    </source>
</evidence>
<dbReference type="CDD" id="cd03398">
    <property type="entry name" value="PAP2_haloperoxidase"/>
    <property type="match status" value="1"/>
</dbReference>
<gene>
    <name evidence="2" type="ORF">HME7025_02564</name>
</gene>
<dbReference type="Proteomes" id="UP000245468">
    <property type="component" value="Chromosome"/>
</dbReference>
<dbReference type="OrthoDB" id="7793240at2"/>
<dbReference type="Gene3D" id="1.10.606.20">
    <property type="match status" value="2"/>
</dbReference>
<protein>
    <recommendedName>
        <fullName evidence="1">Phosphatidic acid phosphatase type 2/haloperoxidase domain-containing protein</fullName>
    </recommendedName>
</protein>